<reference evidence="4" key="3">
    <citation type="submission" date="2025-09" db="UniProtKB">
        <authorList>
            <consortium name="Ensembl"/>
        </authorList>
    </citation>
    <scope>IDENTIFICATION</scope>
</reference>
<name>A0A669CAY8_ORENI</name>
<comment type="function">
    <text evidence="2">Component of the zona pellucida, an extracellular matrix surrounding oocytes which mediates sperm binding, induction of the acrosome reaction and prevents post-fertilization polyspermy. The zona pellucida is composed of 3 to 4 glycoproteins, ZP1, ZP2, ZP3, and ZP4. ZP3 is essential for sperm binding and zona matrix formation.</text>
</comment>
<dbReference type="Gene3D" id="2.60.40.3210">
    <property type="entry name" value="Zona pellucida, ZP-N domain"/>
    <property type="match status" value="1"/>
</dbReference>
<accession>A0A669CAY8</accession>
<dbReference type="InterPro" id="IPR042235">
    <property type="entry name" value="ZP-C_dom"/>
</dbReference>
<dbReference type="PANTHER" id="PTHR11576">
    <property type="entry name" value="ZONA PELLUCIDA SPERM-BINDING PROTEIN 3"/>
    <property type="match status" value="1"/>
</dbReference>
<keyword evidence="2" id="KW-0472">Membrane</keyword>
<keyword evidence="1 2" id="KW-1015">Disulfide bond</keyword>
<dbReference type="GO" id="GO:0007339">
    <property type="term" value="P:binding of sperm to zona pellucida"/>
    <property type="evidence" value="ECO:0007669"/>
    <property type="project" value="UniProtKB-UniRule"/>
</dbReference>
<dbReference type="GO" id="GO:2000344">
    <property type="term" value="P:positive regulation of acrosome reaction"/>
    <property type="evidence" value="ECO:0007669"/>
    <property type="project" value="UniProtKB-UniRule"/>
</dbReference>
<evidence type="ECO:0000259" key="3">
    <source>
        <dbReference type="PROSITE" id="PS51034"/>
    </source>
</evidence>
<keyword evidence="5" id="KW-1185">Reference proteome</keyword>
<proteinExistence type="inferred from homology"/>
<dbReference type="Proteomes" id="UP000005207">
    <property type="component" value="Linkage group LG7"/>
</dbReference>
<dbReference type="GO" id="GO:0035804">
    <property type="term" value="F:structural constituent of egg coat"/>
    <property type="evidence" value="ECO:0007669"/>
    <property type="project" value="UniProtKB-UniRule"/>
</dbReference>
<dbReference type="GO" id="GO:0005886">
    <property type="term" value="C:plasma membrane"/>
    <property type="evidence" value="ECO:0007669"/>
    <property type="project" value="UniProtKB-SubCell"/>
</dbReference>
<keyword evidence="2" id="KW-1003">Cell membrane</keyword>
<sequence>MITIFFCLVCGALAAAQESNEILHPAASKFGNHRANQQEEPPFLEPLSWRFPEEPTKDEPHFPPNFELRTTVAPDSIKVICGDNSIRVEAKRDLLGIGVLVQTADVTLGGCAATEEDPKAQILIFESELHGCGSQLLMSEEAFIYVFTLLYTPSPLGASDSVEVFFFRCLQLGFVLCFRKNDVSSDVLKPTWAPFSPPSPFFFFLVLYLSDDWQFPRSSTQFFLGDMIKFEASVEQFHHVPLRVTVDSCVATVVPNVDTVPRYAFLGNNGCMFDVSQDKLQFELEAFRFQHGNSDVVRYATAFLPDRCRFHIIAQKCRFCFFVYVSSDIHYCSLKATEAAANVNATKKPVHSPVGKTLAVLLQNSRPQISSSAA</sequence>
<evidence type="ECO:0000313" key="4">
    <source>
        <dbReference type="Ensembl" id="ENSONIP00000044599.1"/>
    </source>
</evidence>
<keyword evidence="2" id="KW-0964">Secreted</keyword>
<evidence type="ECO:0000256" key="2">
    <source>
        <dbReference type="RuleBase" id="RU367066"/>
    </source>
</evidence>
<comment type="similarity">
    <text evidence="2">Belongs to the ZP domain family. ZPC subfamily.</text>
</comment>
<evidence type="ECO:0000256" key="1">
    <source>
        <dbReference type="ARBA" id="ARBA00023157"/>
    </source>
</evidence>
<dbReference type="PANTHER" id="PTHR11576:SF2">
    <property type="entry name" value="ZONA PELLUCIDA SPERM-BINDING PROTEIN 3"/>
    <property type="match status" value="1"/>
</dbReference>
<reference evidence="5" key="1">
    <citation type="submission" date="2012-01" db="EMBL/GenBank/DDBJ databases">
        <title>The Genome Sequence of Oreochromis niloticus (Nile Tilapia).</title>
        <authorList>
            <consortium name="Broad Institute Genome Assembly Team"/>
            <consortium name="Broad Institute Sequencing Platform"/>
            <person name="Di Palma F."/>
            <person name="Johnson J."/>
            <person name="Lander E.S."/>
            <person name="Lindblad-Toh K."/>
        </authorList>
    </citation>
    <scope>NUCLEOTIDE SEQUENCE [LARGE SCALE GENOMIC DNA]</scope>
</reference>
<comment type="PTM">
    <text evidence="2">Proteolytically cleaved before the transmembrane segment to yield the secreted ectodomain incorporated in the zona pellucida.</text>
</comment>
<dbReference type="AlphaFoldDB" id="A0A669CAY8"/>
<reference evidence="4" key="2">
    <citation type="submission" date="2025-08" db="UniProtKB">
        <authorList>
            <consortium name="Ensembl"/>
        </authorList>
    </citation>
    <scope>IDENTIFICATION</scope>
</reference>
<dbReference type="InterPro" id="IPR055356">
    <property type="entry name" value="ZP-N"/>
</dbReference>
<comment type="domain">
    <text evidence="2">The ZP domain is involved in the polymerization of the ZP proteins to form the zona pellucida.</text>
</comment>
<feature type="signal peptide" evidence="2">
    <location>
        <begin position="1"/>
        <end position="16"/>
    </location>
</feature>
<keyword evidence="2" id="KW-0732">Signal</keyword>
<dbReference type="GO" id="GO:0035803">
    <property type="term" value="P:egg coat formation"/>
    <property type="evidence" value="ECO:0007669"/>
    <property type="project" value="UniProtKB-UniRule"/>
</dbReference>
<dbReference type="GO" id="GO:0032190">
    <property type="term" value="F:acrosin binding"/>
    <property type="evidence" value="ECO:0007669"/>
    <property type="project" value="TreeGrafter"/>
</dbReference>
<protein>
    <recommendedName>
        <fullName evidence="2">Zona pellucida sperm-binding protein 3</fullName>
    </recommendedName>
</protein>
<organism evidence="4 5">
    <name type="scientific">Oreochromis niloticus</name>
    <name type="common">Nile tilapia</name>
    <name type="synonym">Tilapia nilotica</name>
    <dbReference type="NCBI Taxonomy" id="8128"/>
    <lineage>
        <taxon>Eukaryota</taxon>
        <taxon>Metazoa</taxon>
        <taxon>Chordata</taxon>
        <taxon>Craniata</taxon>
        <taxon>Vertebrata</taxon>
        <taxon>Euteleostomi</taxon>
        <taxon>Actinopterygii</taxon>
        <taxon>Neopterygii</taxon>
        <taxon>Teleostei</taxon>
        <taxon>Neoteleostei</taxon>
        <taxon>Acanthomorphata</taxon>
        <taxon>Ovalentaria</taxon>
        <taxon>Cichlomorphae</taxon>
        <taxon>Cichliformes</taxon>
        <taxon>Cichlidae</taxon>
        <taxon>African cichlids</taxon>
        <taxon>Pseudocrenilabrinae</taxon>
        <taxon>Oreochromini</taxon>
        <taxon>Oreochromis</taxon>
    </lineage>
</organism>
<dbReference type="InterPro" id="IPR055355">
    <property type="entry name" value="ZP-C"/>
</dbReference>
<dbReference type="Gene3D" id="2.60.40.4100">
    <property type="entry name" value="Zona pellucida, ZP-C domain"/>
    <property type="match status" value="1"/>
</dbReference>
<keyword evidence="2" id="KW-0165">Cleavage on pair of basic residues</keyword>
<comment type="subcellular location">
    <subcellularLocation>
        <location evidence="2">Zona pellucida</location>
    </subcellularLocation>
    <subcellularLocation>
        <location evidence="2">Cell membrane</location>
        <topology evidence="2">Single-pass type I membrane protein</topology>
    </subcellularLocation>
</comment>
<evidence type="ECO:0000313" key="5">
    <source>
        <dbReference type="Proteomes" id="UP000005207"/>
    </source>
</evidence>
<dbReference type="GeneTree" id="ENSGT01030000234567"/>
<feature type="chain" id="PRO_5025717507" description="Zona pellucida sperm-binding protein 3" evidence="2">
    <location>
        <begin position="17"/>
        <end position="374"/>
    </location>
</feature>
<dbReference type="Ensembl" id="ENSONIT00000091389.1">
    <property type="protein sequence ID" value="ENSONIP00000044599.1"/>
    <property type="gene ID" value="ENSONIG00000031692.1"/>
</dbReference>
<dbReference type="PROSITE" id="PS51034">
    <property type="entry name" value="ZP_2"/>
    <property type="match status" value="1"/>
</dbReference>
<keyword evidence="2" id="KW-0272">Extracellular matrix</keyword>
<dbReference type="Pfam" id="PF00100">
    <property type="entry name" value="Zona_pellucida"/>
    <property type="match status" value="1"/>
</dbReference>
<dbReference type="Pfam" id="PF23344">
    <property type="entry name" value="ZP-N"/>
    <property type="match status" value="1"/>
</dbReference>
<dbReference type="InterPro" id="IPR001507">
    <property type="entry name" value="ZP_dom"/>
</dbReference>
<feature type="domain" description="ZP" evidence="3">
    <location>
        <begin position="80"/>
        <end position="348"/>
    </location>
</feature>
<dbReference type="GO" id="GO:0035805">
    <property type="term" value="C:egg coat"/>
    <property type="evidence" value="ECO:0007669"/>
    <property type="project" value="UniProtKB-SubCell"/>
</dbReference>
<dbReference type="SMART" id="SM00241">
    <property type="entry name" value="ZP"/>
    <property type="match status" value="1"/>
</dbReference>